<feature type="domain" description="Rhodanese" evidence="3">
    <location>
        <begin position="69"/>
        <end position="147"/>
    </location>
</feature>
<feature type="chain" id="PRO_5038764989" description="Rhodanese domain-containing protein" evidence="2">
    <location>
        <begin position="18"/>
        <end position="148"/>
    </location>
</feature>
<dbReference type="SUPFAM" id="SSF52821">
    <property type="entry name" value="Rhodanese/Cell cycle control phosphatase"/>
    <property type="match status" value="1"/>
</dbReference>
<accession>A0A510HKE8</accession>
<dbReference type="Proteomes" id="UP000318065">
    <property type="component" value="Chromosome"/>
</dbReference>
<feature type="signal peptide" evidence="2">
    <location>
        <begin position="1"/>
        <end position="17"/>
    </location>
</feature>
<reference evidence="4" key="1">
    <citation type="journal article" date="2019" name="Microbiol. Resour. Announc.">
        <title>Complete Genome Sequence of Rubrobacter xylanophilus Strain AA3-22, Isolated from Arima Onsen in Japan.</title>
        <authorList>
            <person name="Tomariguchi N."/>
            <person name="Miyazaki K."/>
        </authorList>
    </citation>
    <scope>NUCLEOTIDE SEQUENCE [LARGE SCALE GENOMIC DNA]</scope>
    <source>
        <strain evidence="4">AA3-22</strain>
    </source>
</reference>
<dbReference type="InterPro" id="IPR001763">
    <property type="entry name" value="Rhodanese-like_dom"/>
</dbReference>
<dbReference type="PANTHER" id="PTHR43031:SF1">
    <property type="entry name" value="PYRIDINE NUCLEOTIDE-DISULPHIDE OXIDOREDUCTASE"/>
    <property type="match status" value="1"/>
</dbReference>
<evidence type="ECO:0000256" key="1">
    <source>
        <dbReference type="SAM" id="MobiDB-lite"/>
    </source>
</evidence>
<feature type="region of interest" description="Disordered" evidence="1">
    <location>
        <begin position="22"/>
        <end position="42"/>
    </location>
</feature>
<sequence>MKRLLFVVALLSIPLVAGCGSEAPSGPDGSPPTSVSGESVTVPGGTYTRVSAEELKALLESEDFPLVNVHIPFEGDIPGTDLSIPYDEIEHNLDRLPGKDAKIVLYCRSGSMSTEAAQRLVQLGYENVWELEGGMNAWRAAGYQLEGT</sequence>
<proteinExistence type="predicted"/>
<dbReference type="SMART" id="SM00450">
    <property type="entry name" value="RHOD"/>
    <property type="match status" value="1"/>
</dbReference>
<evidence type="ECO:0000313" key="5">
    <source>
        <dbReference type="Proteomes" id="UP000318065"/>
    </source>
</evidence>
<gene>
    <name evidence="4" type="ORF">RxyAA322_22120</name>
</gene>
<evidence type="ECO:0000313" key="4">
    <source>
        <dbReference type="EMBL" id="BBL80358.1"/>
    </source>
</evidence>
<dbReference type="PROSITE" id="PS51257">
    <property type="entry name" value="PROKAR_LIPOPROTEIN"/>
    <property type="match status" value="1"/>
</dbReference>
<dbReference type="PANTHER" id="PTHR43031">
    <property type="entry name" value="FAD-DEPENDENT OXIDOREDUCTASE"/>
    <property type="match status" value="1"/>
</dbReference>
<dbReference type="Pfam" id="PF00581">
    <property type="entry name" value="Rhodanese"/>
    <property type="match status" value="1"/>
</dbReference>
<keyword evidence="5" id="KW-1185">Reference proteome</keyword>
<dbReference type="RefSeq" id="WP_197735465.1">
    <property type="nucleotide sequence ID" value="NZ_AP019791.1"/>
</dbReference>
<dbReference type="EMBL" id="AP019791">
    <property type="protein sequence ID" value="BBL80358.1"/>
    <property type="molecule type" value="Genomic_DNA"/>
</dbReference>
<dbReference type="PROSITE" id="PS50206">
    <property type="entry name" value="RHODANESE_3"/>
    <property type="match status" value="1"/>
</dbReference>
<keyword evidence="2" id="KW-0732">Signal</keyword>
<dbReference type="InterPro" id="IPR050229">
    <property type="entry name" value="GlpE_sulfurtransferase"/>
</dbReference>
<evidence type="ECO:0000256" key="2">
    <source>
        <dbReference type="SAM" id="SignalP"/>
    </source>
</evidence>
<name>A0A510HKE8_9ACTN</name>
<dbReference type="CDD" id="cd00158">
    <property type="entry name" value="RHOD"/>
    <property type="match status" value="1"/>
</dbReference>
<organism evidence="4 5">
    <name type="scientific">Rubrobacter xylanophilus</name>
    <dbReference type="NCBI Taxonomy" id="49319"/>
    <lineage>
        <taxon>Bacteria</taxon>
        <taxon>Bacillati</taxon>
        <taxon>Actinomycetota</taxon>
        <taxon>Rubrobacteria</taxon>
        <taxon>Rubrobacterales</taxon>
        <taxon>Rubrobacteraceae</taxon>
        <taxon>Rubrobacter</taxon>
    </lineage>
</organism>
<dbReference type="Gene3D" id="3.40.250.10">
    <property type="entry name" value="Rhodanese-like domain"/>
    <property type="match status" value="1"/>
</dbReference>
<dbReference type="AlphaFoldDB" id="A0A510HKE8"/>
<dbReference type="InterPro" id="IPR036873">
    <property type="entry name" value="Rhodanese-like_dom_sf"/>
</dbReference>
<protein>
    <recommendedName>
        <fullName evidence="3">Rhodanese domain-containing protein</fullName>
    </recommendedName>
</protein>
<evidence type="ECO:0000259" key="3">
    <source>
        <dbReference type="PROSITE" id="PS50206"/>
    </source>
</evidence>